<reference evidence="2" key="1">
    <citation type="submission" date="2016-10" db="EMBL/GenBank/DDBJ databases">
        <authorList>
            <person name="Varghese N."/>
            <person name="Submissions S."/>
        </authorList>
    </citation>
    <scope>NUCLEOTIDE SEQUENCE [LARGE SCALE GENOMIC DNA]</scope>
    <source>
        <strain evidence="2">DSM 22619</strain>
    </source>
</reference>
<dbReference type="AlphaFoldDB" id="A0A1G6MRA0"/>
<dbReference type="EMBL" id="FMZL01000024">
    <property type="protein sequence ID" value="SDC58118.1"/>
    <property type="molecule type" value="Genomic_DNA"/>
</dbReference>
<dbReference type="RefSeq" id="WP_176763158.1">
    <property type="nucleotide sequence ID" value="NZ_FMZL01000024.1"/>
</dbReference>
<name>A0A1G6MRA0_9ACTN</name>
<evidence type="ECO:0000313" key="1">
    <source>
        <dbReference type="EMBL" id="SDC58118.1"/>
    </source>
</evidence>
<accession>A0A1G6MRA0</accession>
<gene>
    <name evidence="1" type="ORF">SAMN04487824_12427</name>
</gene>
<sequence length="47" mass="5164">MTIFEKAQGKRVDVDYESGGHYVIDYLSESEPRGNALSKVGGGRAFK</sequence>
<keyword evidence="2" id="KW-1185">Reference proteome</keyword>
<proteinExistence type="predicted"/>
<organism evidence="1 2">
    <name type="scientific">Parafannyhessea umbonata</name>
    <dbReference type="NCBI Taxonomy" id="604330"/>
    <lineage>
        <taxon>Bacteria</taxon>
        <taxon>Bacillati</taxon>
        <taxon>Actinomycetota</taxon>
        <taxon>Coriobacteriia</taxon>
        <taxon>Coriobacteriales</taxon>
        <taxon>Atopobiaceae</taxon>
        <taxon>Parafannyhessea</taxon>
    </lineage>
</organism>
<protein>
    <submittedName>
        <fullName evidence="1">Uncharacterized protein</fullName>
    </submittedName>
</protein>
<dbReference type="Proteomes" id="UP000198528">
    <property type="component" value="Unassembled WGS sequence"/>
</dbReference>
<evidence type="ECO:0000313" key="2">
    <source>
        <dbReference type="Proteomes" id="UP000198528"/>
    </source>
</evidence>